<reference evidence="1 2" key="1">
    <citation type="journal article" date="2016" name="Mol. Biol. Evol.">
        <title>Comparative Genomics of Early-Diverging Mushroom-Forming Fungi Provides Insights into the Origins of Lignocellulose Decay Capabilities.</title>
        <authorList>
            <person name="Nagy L.G."/>
            <person name="Riley R."/>
            <person name="Tritt A."/>
            <person name="Adam C."/>
            <person name="Daum C."/>
            <person name="Floudas D."/>
            <person name="Sun H."/>
            <person name="Yadav J.S."/>
            <person name="Pangilinan J."/>
            <person name="Larsson K.H."/>
            <person name="Matsuura K."/>
            <person name="Barry K."/>
            <person name="Labutti K."/>
            <person name="Kuo R."/>
            <person name="Ohm R.A."/>
            <person name="Bhattacharya S.S."/>
            <person name="Shirouzu T."/>
            <person name="Yoshinaga Y."/>
            <person name="Martin F.M."/>
            <person name="Grigoriev I.V."/>
            <person name="Hibbett D.S."/>
        </authorList>
    </citation>
    <scope>NUCLEOTIDE SEQUENCE [LARGE SCALE GENOMIC DNA]</scope>
    <source>
        <strain evidence="1 2">93-53</strain>
    </source>
</reference>
<dbReference type="EMBL" id="KV427630">
    <property type="protein sequence ID" value="KZT05343.1"/>
    <property type="molecule type" value="Genomic_DNA"/>
</dbReference>
<evidence type="ECO:0000313" key="2">
    <source>
        <dbReference type="Proteomes" id="UP000076871"/>
    </source>
</evidence>
<sequence>MAPHIPLGNMVHTPSLILYTMCLLLSCTSWALALLSVSLASPYPPLLLYYSFYYFHSHRAHIRYHLHTYIYAGSTHAYLSRMMFDSVLLHLSNDCAAVAVLAQVPTVAGTFSCRMPNVSRIDAM</sequence>
<name>A0A165DPL2_9APHY</name>
<dbReference type="Proteomes" id="UP000076871">
    <property type="component" value="Unassembled WGS sequence"/>
</dbReference>
<evidence type="ECO:0000313" key="1">
    <source>
        <dbReference type="EMBL" id="KZT05343.1"/>
    </source>
</evidence>
<accession>A0A165DPL2</accession>
<protein>
    <submittedName>
        <fullName evidence="1">Uncharacterized protein</fullName>
    </submittedName>
</protein>
<proteinExistence type="predicted"/>
<organism evidence="1 2">
    <name type="scientific">Laetiporus sulphureus 93-53</name>
    <dbReference type="NCBI Taxonomy" id="1314785"/>
    <lineage>
        <taxon>Eukaryota</taxon>
        <taxon>Fungi</taxon>
        <taxon>Dikarya</taxon>
        <taxon>Basidiomycota</taxon>
        <taxon>Agaricomycotina</taxon>
        <taxon>Agaricomycetes</taxon>
        <taxon>Polyporales</taxon>
        <taxon>Laetiporus</taxon>
    </lineage>
</organism>
<dbReference type="InParanoid" id="A0A165DPL2"/>
<keyword evidence="2" id="KW-1185">Reference proteome</keyword>
<dbReference type="RefSeq" id="XP_040763083.1">
    <property type="nucleotide sequence ID" value="XM_040901637.1"/>
</dbReference>
<dbReference type="GeneID" id="63818669"/>
<dbReference type="AlphaFoldDB" id="A0A165DPL2"/>
<gene>
    <name evidence="1" type="ORF">LAESUDRAFT_225530</name>
</gene>